<evidence type="ECO:0008006" key="3">
    <source>
        <dbReference type="Google" id="ProtNLM"/>
    </source>
</evidence>
<comment type="caution">
    <text evidence="1">The sequence shown here is derived from an EMBL/GenBank/DDBJ whole genome shotgun (WGS) entry which is preliminary data.</text>
</comment>
<dbReference type="EMBL" id="MVGC01000150">
    <property type="protein sequence ID" value="RJE22797.1"/>
    <property type="molecule type" value="Genomic_DNA"/>
</dbReference>
<gene>
    <name evidence="1" type="ORF">PHISCL_04855</name>
</gene>
<evidence type="ECO:0000313" key="1">
    <source>
        <dbReference type="EMBL" id="RJE22797.1"/>
    </source>
</evidence>
<sequence length="384" mass="44423">MSPIFDRFRSAVRDLRKRKYKASSSQEHCVWKRLPTSAFVNIVAQCTLDDVYSLSLTCHVLHRRIKQNEYSISQQYLRRRKRGRDITAHEEANTSSPGDDLTFISDLFPPPPPQYTDEVTQDDRPEYSFGYLADLTRCWTTCIRLSYHLAAYAVQHHLRTDSVAKVLWSSSKTEKDYVYTKGVSLLQSRILRPVAYLIFFLESYASNPRIPSAKPFQTHHSANIQESILQHTPFNDTEALLSTHHCMHLLCSSVRRMMTPDIPYASTENWVSLLLTMSTLERMVQFFIAAAEDGNEESSASASTTFTWNRRREFLLQMRKDLDEYMALTSDGFSGSLRLRGIWFEAAEKELNRRESLPHISEEPVPILHGSGVMLRCRYCEDER</sequence>
<organism evidence="1 2">
    <name type="scientific">Aspergillus sclerotialis</name>
    <dbReference type="NCBI Taxonomy" id="2070753"/>
    <lineage>
        <taxon>Eukaryota</taxon>
        <taxon>Fungi</taxon>
        <taxon>Dikarya</taxon>
        <taxon>Ascomycota</taxon>
        <taxon>Pezizomycotina</taxon>
        <taxon>Eurotiomycetes</taxon>
        <taxon>Eurotiomycetidae</taxon>
        <taxon>Eurotiales</taxon>
        <taxon>Aspergillaceae</taxon>
        <taxon>Aspergillus</taxon>
        <taxon>Aspergillus subgen. Polypaecilum</taxon>
    </lineage>
</organism>
<accession>A0A3A2ZN23</accession>
<protein>
    <recommendedName>
        <fullName evidence="3">F-box domain protein</fullName>
    </recommendedName>
</protein>
<dbReference type="AlphaFoldDB" id="A0A3A2ZN23"/>
<keyword evidence="2" id="KW-1185">Reference proteome</keyword>
<evidence type="ECO:0000313" key="2">
    <source>
        <dbReference type="Proteomes" id="UP000266188"/>
    </source>
</evidence>
<dbReference type="OrthoDB" id="4467576at2759"/>
<dbReference type="Proteomes" id="UP000266188">
    <property type="component" value="Unassembled WGS sequence"/>
</dbReference>
<name>A0A3A2ZN23_9EURO</name>
<reference evidence="2" key="1">
    <citation type="submission" date="2017-02" db="EMBL/GenBank/DDBJ databases">
        <authorList>
            <person name="Tafer H."/>
            <person name="Lopandic K."/>
        </authorList>
    </citation>
    <scope>NUCLEOTIDE SEQUENCE [LARGE SCALE GENOMIC DNA]</scope>
    <source>
        <strain evidence="2">CBS 366.77</strain>
    </source>
</reference>
<proteinExistence type="predicted"/>